<dbReference type="InterPro" id="IPR000209">
    <property type="entry name" value="Peptidase_S8/S53_dom"/>
</dbReference>
<dbReference type="EMBL" id="SMOD01000091">
    <property type="protein sequence ID" value="TDG01941.1"/>
    <property type="molecule type" value="Genomic_DNA"/>
</dbReference>
<name>A0A4V2ZUQ1_9BURK</name>
<comment type="similarity">
    <text evidence="1 5 6">Belongs to the peptidase S8 family.</text>
</comment>
<evidence type="ECO:0000256" key="6">
    <source>
        <dbReference type="RuleBase" id="RU003355"/>
    </source>
</evidence>
<keyword evidence="2 5" id="KW-0645">Protease</keyword>
<dbReference type="PROSITE" id="PS00136">
    <property type="entry name" value="SUBTILASE_ASP"/>
    <property type="match status" value="1"/>
</dbReference>
<dbReference type="PROSITE" id="PS00138">
    <property type="entry name" value="SUBTILASE_SER"/>
    <property type="match status" value="1"/>
</dbReference>
<feature type="domain" description="Peptidase S8/S53" evidence="7">
    <location>
        <begin position="44"/>
        <end position="293"/>
    </location>
</feature>
<evidence type="ECO:0000313" key="8">
    <source>
        <dbReference type="EMBL" id="TDG01941.1"/>
    </source>
</evidence>
<evidence type="ECO:0000256" key="5">
    <source>
        <dbReference type="PROSITE-ProRule" id="PRU01240"/>
    </source>
</evidence>
<dbReference type="GO" id="GO:0006508">
    <property type="term" value="P:proteolysis"/>
    <property type="evidence" value="ECO:0007669"/>
    <property type="project" value="UniProtKB-KW"/>
</dbReference>
<dbReference type="GO" id="GO:0004252">
    <property type="term" value="F:serine-type endopeptidase activity"/>
    <property type="evidence" value="ECO:0007669"/>
    <property type="project" value="UniProtKB-UniRule"/>
</dbReference>
<dbReference type="PANTHER" id="PTHR43806">
    <property type="entry name" value="PEPTIDASE S8"/>
    <property type="match status" value="1"/>
</dbReference>
<dbReference type="OrthoDB" id="9790784at2"/>
<dbReference type="SUPFAM" id="SSF52743">
    <property type="entry name" value="Subtilisin-like"/>
    <property type="match status" value="1"/>
</dbReference>
<proteinExistence type="inferred from homology"/>
<evidence type="ECO:0000256" key="4">
    <source>
        <dbReference type="ARBA" id="ARBA00022825"/>
    </source>
</evidence>
<dbReference type="AlphaFoldDB" id="A0A4V2ZUQ1"/>
<evidence type="ECO:0000256" key="3">
    <source>
        <dbReference type="ARBA" id="ARBA00022801"/>
    </source>
</evidence>
<sequence>MVAPAMPMRLTQPVEMLPVTAPAQGPGTAWGVHAVKADTSPFDGEGIVVAMLDTGIDATHPAFSGVTFVQENFTDDPNGGDTVGHGTHCAGTIFGRDVDGFRIGVARGVAKALIGKVLSDKGGSSERIADAMQWAVNNGAHVISMSLGIDFPGYSAGLQERGFPPELAISRALVGYRMNVLLFERLASALRARAQATLIVAAAGNESRRKVDPRFEIAVSPPAVSEGIVSVAALGQDAAGLSVAEFSNTGALISGPGVSIISAAVGGGLRTMSGTSMATPHVAGVAALWAQKLIQSSPLGWQIFNARVLSSGTSNGFAPGFDPTDTGAGLATAPQ</sequence>
<dbReference type="PANTHER" id="PTHR43806:SF11">
    <property type="entry name" value="CEREVISIN-RELATED"/>
    <property type="match status" value="1"/>
</dbReference>
<accession>A0A4V2ZUQ1</accession>
<dbReference type="InterPro" id="IPR050131">
    <property type="entry name" value="Peptidase_S8_subtilisin-like"/>
</dbReference>
<protein>
    <submittedName>
        <fullName evidence="8">Peptidase S8</fullName>
    </submittedName>
</protein>
<comment type="caution">
    <text evidence="8">The sequence shown here is derived from an EMBL/GenBank/DDBJ whole genome shotgun (WGS) entry which is preliminary data.</text>
</comment>
<feature type="active site" description="Charge relay system" evidence="5">
    <location>
        <position position="53"/>
    </location>
</feature>
<evidence type="ECO:0000313" key="9">
    <source>
        <dbReference type="Proteomes" id="UP000295606"/>
    </source>
</evidence>
<dbReference type="InterPro" id="IPR023828">
    <property type="entry name" value="Peptidase_S8_Ser-AS"/>
</dbReference>
<dbReference type="InterPro" id="IPR036852">
    <property type="entry name" value="Peptidase_S8/S53_dom_sf"/>
</dbReference>
<dbReference type="Proteomes" id="UP000295606">
    <property type="component" value="Unassembled WGS sequence"/>
</dbReference>
<evidence type="ECO:0000256" key="1">
    <source>
        <dbReference type="ARBA" id="ARBA00011073"/>
    </source>
</evidence>
<dbReference type="Pfam" id="PF00082">
    <property type="entry name" value="Peptidase_S8"/>
    <property type="match status" value="1"/>
</dbReference>
<dbReference type="InterPro" id="IPR023827">
    <property type="entry name" value="Peptidase_S8_Asp-AS"/>
</dbReference>
<feature type="active site" description="Charge relay system" evidence="5">
    <location>
        <position position="276"/>
    </location>
</feature>
<evidence type="ECO:0000256" key="2">
    <source>
        <dbReference type="ARBA" id="ARBA00022670"/>
    </source>
</evidence>
<keyword evidence="3 5" id="KW-0378">Hydrolase</keyword>
<evidence type="ECO:0000259" key="7">
    <source>
        <dbReference type="Pfam" id="PF00082"/>
    </source>
</evidence>
<dbReference type="PROSITE" id="PS51892">
    <property type="entry name" value="SUBTILASE"/>
    <property type="match status" value="1"/>
</dbReference>
<gene>
    <name evidence="8" type="ORF">E1N52_42400</name>
</gene>
<reference evidence="8 9" key="1">
    <citation type="submission" date="2019-03" db="EMBL/GenBank/DDBJ databases">
        <title>Paraburkholderia sp. isolated from native Mimosa gymnas in Guartela State Park, Brazil.</title>
        <authorList>
            <person name="Paulitsch F."/>
            <person name="Hungria M."/>
            <person name="Delamuta J.R.M."/>
            <person name="Ribeiro R.A."/>
            <person name="Dall'Agnol R."/>
            <person name="Silva J.S.B."/>
        </authorList>
    </citation>
    <scope>NUCLEOTIDE SEQUENCE [LARGE SCALE GENOMIC DNA]</scope>
    <source>
        <strain evidence="8 9">CNPSo 3008</strain>
    </source>
</reference>
<organism evidence="8 9">
    <name type="scientific">Paraburkholderia guartelaensis</name>
    <dbReference type="NCBI Taxonomy" id="2546446"/>
    <lineage>
        <taxon>Bacteria</taxon>
        <taxon>Pseudomonadati</taxon>
        <taxon>Pseudomonadota</taxon>
        <taxon>Betaproteobacteria</taxon>
        <taxon>Burkholderiales</taxon>
        <taxon>Burkholderiaceae</taxon>
        <taxon>Paraburkholderia</taxon>
    </lineage>
</organism>
<feature type="active site" description="Charge relay system" evidence="5">
    <location>
        <position position="85"/>
    </location>
</feature>
<dbReference type="CDD" id="cd07480">
    <property type="entry name" value="Peptidases_S8_12"/>
    <property type="match status" value="1"/>
</dbReference>
<dbReference type="PRINTS" id="PR00723">
    <property type="entry name" value="SUBTILISIN"/>
</dbReference>
<dbReference type="Gene3D" id="3.40.50.200">
    <property type="entry name" value="Peptidase S8/S53 domain"/>
    <property type="match status" value="1"/>
</dbReference>
<dbReference type="InterPro" id="IPR015500">
    <property type="entry name" value="Peptidase_S8_subtilisin-rel"/>
</dbReference>
<keyword evidence="4 5" id="KW-0720">Serine protease</keyword>